<dbReference type="FunFam" id="3.90.226.10:FF:000034">
    <property type="entry name" value="Enoyl-CoA delta isomerase 1"/>
    <property type="match status" value="1"/>
</dbReference>
<evidence type="ECO:0000313" key="18">
    <source>
        <dbReference type="Proteomes" id="UP000792457"/>
    </source>
</evidence>
<organism evidence="17 18">
    <name type="scientific">Ladona fulva</name>
    <name type="common">Scarce chaser dragonfly</name>
    <name type="synonym">Libellula fulva</name>
    <dbReference type="NCBI Taxonomy" id="123851"/>
    <lineage>
        <taxon>Eukaryota</taxon>
        <taxon>Metazoa</taxon>
        <taxon>Ecdysozoa</taxon>
        <taxon>Arthropoda</taxon>
        <taxon>Hexapoda</taxon>
        <taxon>Insecta</taxon>
        <taxon>Pterygota</taxon>
        <taxon>Palaeoptera</taxon>
        <taxon>Odonata</taxon>
        <taxon>Epiprocta</taxon>
        <taxon>Anisoptera</taxon>
        <taxon>Libelluloidea</taxon>
        <taxon>Libellulidae</taxon>
        <taxon>Ladona</taxon>
    </lineage>
</organism>
<dbReference type="GO" id="GO:0004165">
    <property type="term" value="F:delta(3)-delta(2)-enoyl-CoA isomerase activity"/>
    <property type="evidence" value="ECO:0007669"/>
    <property type="project" value="UniProtKB-EC"/>
</dbReference>
<gene>
    <name evidence="17" type="ORF">J437_LFUL015763</name>
</gene>
<evidence type="ECO:0000256" key="4">
    <source>
        <dbReference type="ARBA" id="ARBA00022832"/>
    </source>
</evidence>
<dbReference type="OrthoDB" id="1696280at2759"/>
<evidence type="ECO:0000256" key="10">
    <source>
        <dbReference type="ARBA" id="ARBA00050938"/>
    </source>
</evidence>
<evidence type="ECO:0000256" key="1">
    <source>
        <dbReference type="ARBA" id="ARBA00004305"/>
    </source>
</evidence>
<reference evidence="17" key="1">
    <citation type="submission" date="2013-04" db="EMBL/GenBank/DDBJ databases">
        <authorList>
            <person name="Qu J."/>
            <person name="Murali S.C."/>
            <person name="Bandaranaike D."/>
            <person name="Bellair M."/>
            <person name="Blankenburg K."/>
            <person name="Chao H."/>
            <person name="Dinh H."/>
            <person name="Doddapaneni H."/>
            <person name="Downs B."/>
            <person name="Dugan-Rocha S."/>
            <person name="Elkadiri S."/>
            <person name="Gnanaolivu R.D."/>
            <person name="Hernandez B."/>
            <person name="Javaid M."/>
            <person name="Jayaseelan J.C."/>
            <person name="Lee S."/>
            <person name="Li M."/>
            <person name="Ming W."/>
            <person name="Munidasa M."/>
            <person name="Muniz J."/>
            <person name="Nguyen L."/>
            <person name="Ongeri F."/>
            <person name="Osuji N."/>
            <person name="Pu L.-L."/>
            <person name="Puazo M."/>
            <person name="Qu C."/>
            <person name="Quiroz J."/>
            <person name="Raj R."/>
            <person name="Weissenberger G."/>
            <person name="Xin Y."/>
            <person name="Zou X."/>
            <person name="Han Y."/>
            <person name="Richards S."/>
            <person name="Worley K."/>
            <person name="Muzny D."/>
            <person name="Gibbs R."/>
        </authorList>
    </citation>
    <scope>NUCLEOTIDE SEQUENCE</scope>
    <source>
        <strain evidence="17">Sampled in the wild</strain>
    </source>
</reference>
<keyword evidence="5" id="KW-0809">Transit peptide</keyword>
<evidence type="ECO:0000256" key="7">
    <source>
        <dbReference type="ARBA" id="ARBA00023098"/>
    </source>
</evidence>
<keyword evidence="7" id="KW-0443">Lipid metabolism</keyword>
<dbReference type="EMBL" id="KZ309044">
    <property type="protein sequence ID" value="KAG8236577.1"/>
    <property type="molecule type" value="Genomic_DNA"/>
</dbReference>
<protein>
    <recommendedName>
        <fullName evidence="15">Enoyl-CoA delta isomerase 1, mitochondrial</fullName>
    </recommendedName>
    <alternativeName>
        <fullName evidence="16">3,2-trans-enoyl-CoA isomerase</fullName>
    </alternativeName>
</protein>
<comment type="catalytic activity">
    <reaction evidence="11">
        <text>(2E)-tetradecenoyl-CoA = (3Z)-tetradecenoyl-CoA</text>
        <dbReference type="Rhea" id="RHEA:29847"/>
        <dbReference type="ChEBI" id="CHEBI:61405"/>
        <dbReference type="ChEBI" id="CHEBI:61968"/>
    </reaction>
    <physiologicalReaction direction="right-to-left" evidence="11">
        <dbReference type="Rhea" id="RHEA:29849"/>
    </physiologicalReaction>
</comment>
<accession>A0A8K0KL23</accession>
<evidence type="ECO:0000256" key="9">
    <source>
        <dbReference type="ARBA" id="ARBA00023235"/>
    </source>
</evidence>
<keyword evidence="9" id="KW-0413">Isomerase</keyword>
<comment type="caution">
    <text evidence="17">The sequence shown here is derived from an EMBL/GenBank/DDBJ whole genome shotgun (WGS) entry which is preliminary data.</text>
</comment>
<name>A0A8K0KL23_LADFU</name>
<dbReference type="SUPFAM" id="SSF52096">
    <property type="entry name" value="ClpP/crotonase"/>
    <property type="match status" value="1"/>
</dbReference>
<dbReference type="Pfam" id="PF00378">
    <property type="entry name" value="ECH_1"/>
    <property type="match status" value="1"/>
</dbReference>
<proteinExistence type="predicted"/>
<evidence type="ECO:0000256" key="14">
    <source>
        <dbReference type="ARBA" id="ARBA00056147"/>
    </source>
</evidence>
<comment type="catalytic activity">
    <reaction evidence="12">
        <text>(3Z)-dodecenoyl-CoA = (2E)-dodecenoyl-CoA</text>
        <dbReference type="Rhea" id="RHEA:23716"/>
        <dbReference type="ChEBI" id="CHEBI:57330"/>
        <dbReference type="ChEBI" id="CHEBI:58543"/>
        <dbReference type="EC" id="5.3.3.8"/>
    </reaction>
    <physiologicalReaction direction="left-to-right" evidence="12">
        <dbReference type="Rhea" id="RHEA:23717"/>
    </physiologicalReaction>
</comment>
<evidence type="ECO:0000256" key="2">
    <source>
        <dbReference type="ARBA" id="ARBA00005005"/>
    </source>
</evidence>
<comment type="pathway">
    <text evidence="2">Lipid metabolism; fatty acid beta-oxidation.</text>
</comment>
<dbReference type="Gene3D" id="3.90.226.10">
    <property type="entry name" value="2-enoyl-CoA Hydratase, Chain A, domain 1"/>
    <property type="match status" value="1"/>
</dbReference>
<sequence length="283" mass="31420">MNMASTTRFCRILRQIPKLNRQYSSASDKFVDVQLNDDTGVATVTMQRPPVNGLNLELLQQLSSALDKLEGSKCNGMILTSSSPTVFSAGLDITEMYKPKPDRVKAFWSTLQDTWLKLYGSSFPTAAAINGHSPAGGCLLALSCEYRVMVGPKFTIGLNETQLGIVAPKWFQDSMRGVIAPRQAEMALTLGRMFSTAEAKEIGLVDEVVADKAQAITKAEEFLDKFSSVPHAARKLTKLSFRREPLEWLQKNKEADLNMFLNFVNQPKVQMGLELYMASLKNK</sequence>
<comment type="subcellular location">
    <subcellularLocation>
        <location evidence="1">Mitochondrion matrix</location>
    </subcellularLocation>
</comment>
<evidence type="ECO:0000256" key="5">
    <source>
        <dbReference type="ARBA" id="ARBA00022946"/>
    </source>
</evidence>
<evidence type="ECO:0000256" key="15">
    <source>
        <dbReference type="ARBA" id="ARBA00068317"/>
    </source>
</evidence>
<dbReference type="InterPro" id="IPR001753">
    <property type="entry name" value="Enoyl-CoA_hydra/iso"/>
</dbReference>
<dbReference type="PANTHER" id="PTHR11941:SF45">
    <property type="entry name" value="ENOYL-COA DELTA ISOMERASE 1, MITOCHONDRIAL"/>
    <property type="match status" value="1"/>
</dbReference>
<evidence type="ECO:0000256" key="8">
    <source>
        <dbReference type="ARBA" id="ARBA00023128"/>
    </source>
</evidence>
<evidence type="ECO:0000313" key="17">
    <source>
        <dbReference type="EMBL" id="KAG8236577.1"/>
    </source>
</evidence>
<comment type="catalytic activity">
    <reaction evidence="10">
        <text>(3Z)-decenoyl-CoA = (2E)-decenoyl-CoA</text>
        <dbReference type="Rhea" id="RHEA:77195"/>
        <dbReference type="ChEBI" id="CHEBI:61406"/>
        <dbReference type="ChEBI" id="CHEBI:195601"/>
    </reaction>
    <physiologicalReaction direction="left-to-right" evidence="10">
        <dbReference type="Rhea" id="RHEA:77196"/>
    </physiologicalReaction>
</comment>
<evidence type="ECO:0000256" key="13">
    <source>
        <dbReference type="ARBA" id="ARBA00052542"/>
    </source>
</evidence>
<keyword evidence="6" id="KW-0007">Acetylation</keyword>
<dbReference type="CDD" id="cd06558">
    <property type="entry name" value="crotonase-like"/>
    <property type="match status" value="1"/>
</dbReference>
<keyword evidence="4" id="KW-0276">Fatty acid metabolism</keyword>
<dbReference type="GO" id="GO:0006635">
    <property type="term" value="P:fatty acid beta-oxidation"/>
    <property type="evidence" value="ECO:0007669"/>
    <property type="project" value="TreeGrafter"/>
</dbReference>
<keyword evidence="8" id="KW-0496">Mitochondrion</keyword>
<evidence type="ECO:0000256" key="3">
    <source>
        <dbReference type="ARBA" id="ARBA00011233"/>
    </source>
</evidence>
<evidence type="ECO:0000256" key="6">
    <source>
        <dbReference type="ARBA" id="ARBA00022990"/>
    </source>
</evidence>
<dbReference type="Proteomes" id="UP000792457">
    <property type="component" value="Unassembled WGS sequence"/>
</dbReference>
<dbReference type="GO" id="GO:0005759">
    <property type="term" value="C:mitochondrial matrix"/>
    <property type="evidence" value="ECO:0007669"/>
    <property type="project" value="UniProtKB-SubCell"/>
</dbReference>
<reference evidence="17" key="2">
    <citation type="submission" date="2017-10" db="EMBL/GenBank/DDBJ databases">
        <title>Ladona fulva Genome sequencing and assembly.</title>
        <authorList>
            <person name="Murali S."/>
            <person name="Richards S."/>
            <person name="Bandaranaike D."/>
            <person name="Bellair M."/>
            <person name="Blankenburg K."/>
            <person name="Chao H."/>
            <person name="Dinh H."/>
            <person name="Doddapaneni H."/>
            <person name="Dugan-Rocha S."/>
            <person name="Elkadiri S."/>
            <person name="Gnanaolivu R."/>
            <person name="Hernandez B."/>
            <person name="Skinner E."/>
            <person name="Javaid M."/>
            <person name="Lee S."/>
            <person name="Li M."/>
            <person name="Ming W."/>
            <person name="Munidasa M."/>
            <person name="Muniz J."/>
            <person name="Nguyen L."/>
            <person name="Hughes D."/>
            <person name="Osuji N."/>
            <person name="Pu L.-L."/>
            <person name="Puazo M."/>
            <person name="Qu C."/>
            <person name="Quiroz J."/>
            <person name="Raj R."/>
            <person name="Weissenberger G."/>
            <person name="Xin Y."/>
            <person name="Zou X."/>
            <person name="Han Y."/>
            <person name="Worley K."/>
            <person name="Muzny D."/>
            <person name="Gibbs R."/>
        </authorList>
    </citation>
    <scope>NUCLEOTIDE SEQUENCE</scope>
    <source>
        <strain evidence="17">Sampled in the wild</strain>
    </source>
</reference>
<dbReference type="InterPro" id="IPR029045">
    <property type="entry name" value="ClpP/crotonase-like_dom_sf"/>
</dbReference>
<comment type="catalytic activity">
    <reaction evidence="13">
        <text>(3Z)-octenoyl-CoA = (2E)-octenoyl-CoA</text>
        <dbReference type="Rhea" id="RHEA:46044"/>
        <dbReference type="ChEBI" id="CHEBI:62242"/>
        <dbReference type="ChEBI" id="CHEBI:85640"/>
    </reaction>
    <physiologicalReaction direction="left-to-right" evidence="13">
        <dbReference type="Rhea" id="RHEA:46045"/>
    </physiologicalReaction>
</comment>
<dbReference type="Gene3D" id="6.10.250.170">
    <property type="match status" value="1"/>
</dbReference>
<comment type="function">
    <text evidence="14">Key enzyme of fatty acid beta-oxidation. Able to isomerize both 3-cis (3Z) and 3-trans (3E) double bonds into the 2-trans (2E) form in a range of enoyl-CoA species, with a preference for (3Z)-enoyl-CoAs over (3E)-enoyl-CoAs. The catalytic efficiency of this enzyme is not affected by the fatty acyl chain length.</text>
</comment>
<evidence type="ECO:0000256" key="11">
    <source>
        <dbReference type="ARBA" id="ARBA00051293"/>
    </source>
</evidence>
<evidence type="ECO:0000256" key="12">
    <source>
        <dbReference type="ARBA" id="ARBA00052376"/>
    </source>
</evidence>
<dbReference type="AlphaFoldDB" id="A0A8K0KL23"/>
<dbReference type="PANTHER" id="PTHR11941">
    <property type="entry name" value="ENOYL-COA HYDRATASE-RELATED"/>
    <property type="match status" value="1"/>
</dbReference>
<evidence type="ECO:0000256" key="16">
    <source>
        <dbReference type="ARBA" id="ARBA00083575"/>
    </source>
</evidence>
<keyword evidence="18" id="KW-1185">Reference proteome</keyword>
<comment type="subunit">
    <text evidence="3">Homotrimer.</text>
</comment>